<reference evidence="4" key="1">
    <citation type="submission" date="2018-02" db="EMBL/GenBank/DDBJ databases">
        <authorList>
            <person name="Cohen D.B."/>
            <person name="Kent A.D."/>
        </authorList>
    </citation>
    <scope>NUCLEOTIDE SEQUENCE</scope>
</reference>
<dbReference type="GO" id="GO:0006310">
    <property type="term" value="P:DNA recombination"/>
    <property type="evidence" value="ECO:0007669"/>
    <property type="project" value="UniProtKB-KW"/>
</dbReference>
<dbReference type="Gene3D" id="3.40.50.300">
    <property type="entry name" value="P-loop containing nucleotide triphosphate hydrolases"/>
    <property type="match status" value="1"/>
</dbReference>
<dbReference type="EMBL" id="OIVN01001840">
    <property type="protein sequence ID" value="SPC98161.1"/>
    <property type="molecule type" value="Genomic_DNA"/>
</dbReference>
<comment type="catalytic activity">
    <reaction evidence="1">
        <text>ATP + H2O = ADP + phosphate + H(+)</text>
        <dbReference type="Rhea" id="RHEA:13065"/>
        <dbReference type="ChEBI" id="CHEBI:15377"/>
        <dbReference type="ChEBI" id="CHEBI:15378"/>
        <dbReference type="ChEBI" id="CHEBI:30616"/>
        <dbReference type="ChEBI" id="CHEBI:43474"/>
        <dbReference type="ChEBI" id="CHEBI:456216"/>
        <dbReference type="EC" id="5.6.2.3"/>
    </reaction>
</comment>
<dbReference type="EC" id="5.6.2.3" evidence="1"/>
<evidence type="ECO:0000259" key="3">
    <source>
        <dbReference type="Pfam" id="PF14214"/>
    </source>
</evidence>
<dbReference type="Pfam" id="PF05970">
    <property type="entry name" value="PIF1"/>
    <property type="match status" value="1"/>
</dbReference>
<evidence type="ECO:0000256" key="1">
    <source>
        <dbReference type="RuleBase" id="RU363044"/>
    </source>
</evidence>
<keyword evidence="1" id="KW-0233">DNA recombination</keyword>
<protein>
    <recommendedName>
        <fullName evidence="1">ATP-dependent DNA helicase</fullName>
        <ecNumber evidence="1">5.6.2.3</ecNumber>
    </recommendedName>
</protein>
<dbReference type="PANTHER" id="PTHR10492">
    <property type="match status" value="1"/>
</dbReference>
<comment type="cofactor">
    <cofactor evidence="1">
        <name>Mg(2+)</name>
        <dbReference type="ChEBI" id="CHEBI:18420"/>
    </cofactor>
</comment>
<keyword evidence="1" id="KW-0547">Nucleotide-binding</keyword>
<dbReference type="GO" id="GO:0016887">
    <property type="term" value="F:ATP hydrolysis activity"/>
    <property type="evidence" value="ECO:0007669"/>
    <property type="project" value="RHEA"/>
</dbReference>
<dbReference type="PANTHER" id="PTHR10492:SF94">
    <property type="entry name" value="ATP-DEPENDENT DNA HELICASE"/>
    <property type="match status" value="1"/>
</dbReference>
<sequence>MCCMNGRISLPDLPTSPELLELFRDQTTTGRHFRKFIRLYNHSFAFTSMGVHVDQNLSSTSRGIYTFRAQGGIYHQIGSLLPNTNARPRFLQLYIYDTEHEIENRILESESLHRDIVERIQIILDEQNPFVRTFRQLARRPDLHQCKLIIKEQAPNQPQYSLPTASQVAAIVVGGDEAGLLSGRDILVQTLSGALITVQDVAGYYDPLQYPLLFPFGTYGWDINSRTNNGAKVTCREYYAYICQIRHNTSSLLLYGGRLLQQYAVDNYVKMESHKLRWIRQNQLAIWAEQYQGLQDAFQAGENEADNVGRRTILPSSFVGSPRDMVQRFQDAMSLVQKFGKPDLFITMTCNPGWDEIRNELLPGQIAQDRPDLLTRVFKSKFEQFKHDVVNIGVFGTVIAYVYVFEFQKRGLPHVHMLLIIDENDKLRNPDDYDQIVRAEIPAKEEQPQLHCAVLKHMIHGPCGIQNPRSPCMKNGKCKKGYPKPFSLETYQVGVRELWNEFYTYMVEDYPSSSEATDVVRTNLLLNDLKVLLLQHGKHITDYDLPVATAASEQISAIPRIIQDEINIPVVDEEINFLDKLNHDQRVAYNTIMGVIERKESMIFFVDGPGGTGKTFLYRTLLANLRKLGHIAIATATSGIAATLLPGGRTAHSRFKIPLTPDASSTCSISIQSDLAELIRRATVVVWDEAPMVNRRAVEAFDRTLKDIMEVDSPFGGKVVIFGGDFRQVLPVVPNGTRSEMIDACIVKSPLWRYVKVLHLKYNMRTINDEHFAEYVRRIGDGNEPFTKDDLVKVPSSMAIQWEGEHSVYNLIEEVFPDLHNHASDAKYMVDRALLTPINDDVDKLNAKIISQFPGEEVTLHSFDEVEEDTQHLYQQEFLNSISPGGKMNKSTFKGRKNGSWGTTIHNSGAIDSSRVNDTAFWEMWKANQSISNIGSIDNKVVKLRIYSPGWGCTVQADKTQLWRMVKRVLISQLYESSNVHDHKDRGKTKGLDDMVIMQFIKTQADLDHLMYKELCKIVTRLMANAAGKQLESPTKDIDPSSSSH</sequence>
<dbReference type="AlphaFoldDB" id="A0A2N9GFW9"/>
<comment type="similarity">
    <text evidence="1">Belongs to the helicase family.</text>
</comment>
<keyword evidence="1" id="KW-0227">DNA damage</keyword>
<organism evidence="4">
    <name type="scientific">Fagus sylvatica</name>
    <name type="common">Beechnut</name>
    <dbReference type="NCBI Taxonomy" id="28930"/>
    <lineage>
        <taxon>Eukaryota</taxon>
        <taxon>Viridiplantae</taxon>
        <taxon>Streptophyta</taxon>
        <taxon>Embryophyta</taxon>
        <taxon>Tracheophyta</taxon>
        <taxon>Spermatophyta</taxon>
        <taxon>Magnoliopsida</taxon>
        <taxon>eudicotyledons</taxon>
        <taxon>Gunneridae</taxon>
        <taxon>Pentapetalae</taxon>
        <taxon>rosids</taxon>
        <taxon>fabids</taxon>
        <taxon>Fagales</taxon>
        <taxon>Fagaceae</taxon>
        <taxon>Fagus</taxon>
    </lineage>
</organism>
<evidence type="ECO:0000259" key="2">
    <source>
        <dbReference type="Pfam" id="PF05970"/>
    </source>
</evidence>
<feature type="domain" description="Helitron helicase-like" evidence="3">
    <location>
        <begin position="238"/>
        <end position="419"/>
    </location>
</feature>
<keyword evidence="1" id="KW-0234">DNA repair</keyword>
<evidence type="ECO:0000313" key="4">
    <source>
        <dbReference type="EMBL" id="SPC98161.1"/>
    </source>
</evidence>
<dbReference type="InterPro" id="IPR010285">
    <property type="entry name" value="DNA_helicase_pif1-like_DEAD"/>
</dbReference>
<dbReference type="InterPro" id="IPR025476">
    <property type="entry name" value="Helitron_helicase-like"/>
</dbReference>
<dbReference type="GO" id="GO:0005524">
    <property type="term" value="F:ATP binding"/>
    <property type="evidence" value="ECO:0007669"/>
    <property type="project" value="UniProtKB-KW"/>
</dbReference>
<accession>A0A2N9GFW9</accession>
<proteinExistence type="inferred from homology"/>
<dbReference type="InterPro" id="IPR027417">
    <property type="entry name" value="P-loop_NTPase"/>
</dbReference>
<dbReference type="GO" id="GO:0000723">
    <property type="term" value="P:telomere maintenance"/>
    <property type="evidence" value="ECO:0007669"/>
    <property type="project" value="InterPro"/>
</dbReference>
<name>A0A2N9GFW9_FAGSY</name>
<dbReference type="GO" id="GO:0006281">
    <property type="term" value="P:DNA repair"/>
    <property type="evidence" value="ECO:0007669"/>
    <property type="project" value="UniProtKB-KW"/>
</dbReference>
<keyword evidence="1" id="KW-0347">Helicase</keyword>
<keyword evidence="1" id="KW-0067">ATP-binding</keyword>
<dbReference type="SUPFAM" id="SSF52540">
    <property type="entry name" value="P-loop containing nucleoside triphosphate hydrolases"/>
    <property type="match status" value="2"/>
</dbReference>
<feature type="domain" description="DNA helicase Pif1-like DEAD-box helicase" evidence="2">
    <location>
        <begin position="580"/>
        <end position="788"/>
    </location>
</feature>
<dbReference type="Pfam" id="PF14214">
    <property type="entry name" value="Helitron_like_N"/>
    <property type="match status" value="1"/>
</dbReference>
<keyword evidence="1" id="KW-0378">Hydrolase</keyword>
<gene>
    <name evidence="4" type="ORF">FSB_LOCUS26043</name>
</gene>
<dbReference type="GO" id="GO:0043139">
    <property type="term" value="F:5'-3' DNA helicase activity"/>
    <property type="evidence" value="ECO:0007669"/>
    <property type="project" value="UniProtKB-EC"/>
</dbReference>